<dbReference type="Gene3D" id="3.30.565.10">
    <property type="entry name" value="Histidine kinase-like ATPase, C-terminal domain"/>
    <property type="match status" value="1"/>
</dbReference>
<feature type="transmembrane region" description="Helical" evidence="8">
    <location>
        <begin position="13"/>
        <end position="33"/>
    </location>
</feature>
<feature type="region of interest" description="Disordered" evidence="7">
    <location>
        <begin position="1514"/>
        <end position="1561"/>
    </location>
</feature>
<evidence type="ECO:0000256" key="4">
    <source>
        <dbReference type="ARBA" id="ARBA00022692"/>
    </source>
</evidence>
<name>A0A0G4HD49_9ALVE</name>
<dbReference type="SUPFAM" id="SSF81321">
    <property type="entry name" value="Family A G protein-coupled receptor-like"/>
    <property type="match status" value="1"/>
</dbReference>
<dbReference type="InterPro" id="IPR003594">
    <property type="entry name" value="HATPase_dom"/>
</dbReference>
<evidence type="ECO:0000256" key="2">
    <source>
        <dbReference type="ARBA" id="ARBA00008130"/>
    </source>
</evidence>
<proteinExistence type="inferred from homology"/>
<feature type="compositionally biased region" description="Polar residues" evidence="7">
    <location>
        <begin position="1060"/>
        <end position="1080"/>
    </location>
</feature>
<feature type="compositionally biased region" description="Polar residues" evidence="7">
    <location>
        <begin position="731"/>
        <end position="750"/>
    </location>
</feature>
<accession>A0A0G4HD49</accession>
<feature type="region of interest" description="Disordered" evidence="7">
    <location>
        <begin position="526"/>
        <end position="545"/>
    </location>
</feature>
<feature type="compositionally biased region" description="Basic and acidic residues" evidence="7">
    <location>
        <begin position="716"/>
        <end position="725"/>
    </location>
</feature>
<feature type="region of interest" description="Disordered" evidence="7">
    <location>
        <begin position="826"/>
        <end position="868"/>
    </location>
</feature>
<evidence type="ECO:0000313" key="10">
    <source>
        <dbReference type="EMBL" id="CEM41994.1"/>
    </source>
</evidence>
<gene>
    <name evidence="10" type="ORF">Cvel_6411</name>
</gene>
<sequence>MKSLLDFGGGAEFWLILWSICVRLTCFFLQKLVHAERVPSEEIPQEWRTTMHVALSVLFIIAVFTFLYHLYIGTLLPVAKFPPSSTIAAFVNSSLLFSYILLSTGRVTFVRDGLTGRAVSGFRMVDWSAHGPLLLYQVGRCLYAQPLKEVVWPMVLEAIYCQAAFYARMSVQPEVRHGLHAFTWVAWIYSLRLMLRWRRAVASRQMRPGPEASMEERENFRYKQSLYQLIDAAFFAHLLAGLAYGVVYALEFWEMLDPSTEHHLYCSIDVITKGAITSLFSAIETLRSFLNNLEIRVRVAGECAELASKVAASRSLEISRNRFMREILDEVRVPMNSLLESVTRMSTHMSPVSRADSAAAAAAAPGSRASYSIGSEGGMTPSPSMFRPLRRSDRQLDSLGVHMKNIRSCAQTLSDALCEARVLERHATQPEALHLRLRLTKFDPRKLVSAVLLRMFHSARQKGLRLKVVDETRCEQKKTKVLGDFNKLCQVLCTGVSRAIESTPEGGSVTISLRLYTPERFCKLERETGSPAKRDGAGEGTEDHMEVSAAKLVVEVLDTGEGLDKRQLGQLRRVVSLGPQKSEAGERTPQAQTPESSFEGIEGKGGKGEEKENQERVHEDFVGALDVAREIMKAHDGMIVLTSDGKGEGCLFRIDASLKVPETGDDNESEDGEESQLKVSTTVFSPMGSSTHIAIGSVLSSNLQRKRPPRLSSTLEELKGSKSEAEGEIFSPNTSGPDFLSPQASVQSSPLPKPALIYRDPTLRNECKSPRQRLASLVDDAGLPLASLELEGVLTALWDKLPVLENSAEKGDPEEADVGLWSLVTTSNSAEEQIPTEVMDSEGGERSSQRGPVSSSLPAQHPEPGFASKIPNSLLIEYETSPLSAPQEEEDAPQGHEKGQGEEGLSPNQKATEAKTGESRSLAPIHQAEWSSTAAPSDLISPVRSAFSVRCSLKGQRSPPPLPSLEEQQLLTETVMSFKTSLIHTLRLQAETHVGETEGGRSRLSHPSPASQETHSSTRDEIDSSLPESAILVVDCTSAGVKERGKEGEGEDEEPPSWDLDSSNEFPGGTTASSRQSKQRATAAGYLSTTLLRRRVRSRIAQKAFEGSALSPPPFFLVSTSPSPPLSPVGSFPAPSPQASPCPAPLFPGEGSYRTFSAHTEEQDQVARALMAGATDVLRFHREEPAFCARLSRAVQSRHRELLAATKASAVWKKRVTESPMTMQSAPSPSRITGADEVQGTESLPQISHHEGVAVAFVDVSSVSFAEGLSAVDRSSGCSTVPALLGRILNVAAAVGLETADVSQDSLLVVSLKESAEKEGGDGTNTSTVSEQAEKTMEFAEATANLCSSRATFFGPHVRVAPFLAVAADPRRFFGVSQHGHRSVLWSGSQGERDGTSIVASDALLQAAGLSLPQQNADLSSFEASQAKTKSSRALPLTVTQPEGCPAMTVFVVLPPSDVGQASAVGERGGGLEKQAKAEEEEHLSQRPFQGVALGACSRSKAGRVSFDMSTLSDGRIQIRPPPESEVEGEQRRERSLRPRARTAVTSQMTKENLPVRDQTQRHPSLLYRYAAGEGNAGMPLGVSRASLVMDRLLRRHADLSRDLSREVANGHAWRV</sequence>
<comment type="subcellular location">
    <subcellularLocation>
        <location evidence="1">Membrane</location>
        <topology evidence="1">Multi-pass membrane protein</topology>
    </subcellularLocation>
</comment>
<feature type="region of interest" description="Disordered" evidence="7">
    <location>
        <begin position="993"/>
        <end position="1024"/>
    </location>
</feature>
<feature type="compositionally biased region" description="Basic and acidic residues" evidence="7">
    <location>
        <begin position="601"/>
        <end position="616"/>
    </location>
</feature>
<feature type="region of interest" description="Disordered" evidence="7">
    <location>
        <begin position="882"/>
        <end position="922"/>
    </location>
</feature>
<evidence type="ECO:0000256" key="1">
    <source>
        <dbReference type="ARBA" id="ARBA00004141"/>
    </source>
</evidence>
<reference evidence="10" key="1">
    <citation type="submission" date="2014-11" db="EMBL/GenBank/DDBJ databases">
        <authorList>
            <person name="Otto D Thomas"/>
            <person name="Naeem Raeece"/>
        </authorList>
    </citation>
    <scope>NUCLEOTIDE SEQUENCE</scope>
</reference>
<comment type="similarity">
    <text evidence="2">Belongs to the archaeal/bacterial/fungal opsin family.</text>
</comment>
<feature type="region of interest" description="Disordered" evidence="7">
    <location>
        <begin position="705"/>
        <end position="755"/>
    </location>
</feature>
<dbReference type="PANTHER" id="PTHR43719:SF28">
    <property type="entry name" value="PEROXIDE STRESS-ACTIVATED HISTIDINE KINASE MAK1-RELATED"/>
    <property type="match status" value="1"/>
</dbReference>
<feature type="region of interest" description="Disordered" evidence="7">
    <location>
        <begin position="577"/>
        <end position="616"/>
    </location>
</feature>
<evidence type="ECO:0000256" key="3">
    <source>
        <dbReference type="ARBA" id="ARBA00022553"/>
    </source>
</evidence>
<feature type="domain" description="Histidine kinase/HSP90-like ATPase" evidence="9">
    <location>
        <begin position="483"/>
        <end position="660"/>
    </location>
</feature>
<keyword evidence="6 8" id="KW-0472">Membrane</keyword>
<dbReference type="PANTHER" id="PTHR43719">
    <property type="entry name" value="TWO-COMPONENT HISTIDINE KINASE"/>
    <property type="match status" value="1"/>
</dbReference>
<protein>
    <recommendedName>
        <fullName evidence="9">Histidine kinase/HSP90-like ATPase domain-containing protein</fullName>
    </recommendedName>
</protein>
<feature type="transmembrane region" description="Helical" evidence="8">
    <location>
        <begin position="53"/>
        <end position="72"/>
    </location>
</feature>
<feature type="compositionally biased region" description="Polar residues" evidence="7">
    <location>
        <begin position="849"/>
        <end position="858"/>
    </location>
</feature>
<dbReference type="InterPro" id="IPR050956">
    <property type="entry name" value="2C_system_His_kinase"/>
</dbReference>
<keyword evidence="3" id="KW-0597">Phosphoprotein</keyword>
<dbReference type="GO" id="GO:0016020">
    <property type="term" value="C:membrane"/>
    <property type="evidence" value="ECO:0007669"/>
    <property type="project" value="UniProtKB-SubCell"/>
</dbReference>
<dbReference type="Pfam" id="PF01036">
    <property type="entry name" value="Bac_rhodopsin"/>
    <property type="match status" value="1"/>
</dbReference>
<dbReference type="InterPro" id="IPR001425">
    <property type="entry name" value="Arc/bac/fun_rhodopsins"/>
</dbReference>
<evidence type="ECO:0000256" key="7">
    <source>
        <dbReference type="SAM" id="MobiDB-lite"/>
    </source>
</evidence>
<dbReference type="EMBL" id="CDMZ01002353">
    <property type="protein sequence ID" value="CEM41994.1"/>
    <property type="molecule type" value="Genomic_DNA"/>
</dbReference>
<feature type="transmembrane region" description="Helical" evidence="8">
    <location>
        <begin position="84"/>
        <end position="102"/>
    </location>
</feature>
<keyword evidence="4 8" id="KW-0812">Transmembrane</keyword>
<evidence type="ECO:0000259" key="9">
    <source>
        <dbReference type="SMART" id="SM00387"/>
    </source>
</evidence>
<evidence type="ECO:0000256" key="6">
    <source>
        <dbReference type="ARBA" id="ARBA00023136"/>
    </source>
</evidence>
<dbReference type="SUPFAM" id="SSF55874">
    <property type="entry name" value="ATPase domain of HSP90 chaperone/DNA topoisomerase II/histidine kinase"/>
    <property type="match status" value="1"/>
</dbReference>
<dbReference type="InterPro" id="IPR036890">
    <property type="entry name" value="HATPase_C_sf"/>
</dbReference>
<feature type="region of interest" description="Disordered" evidence="7">
    <location>
        <begin position="1040"/>
        <end position="1082"/>
    </location>
</feature>
<dbReference type="Gene3D" id="1.20.1070.10">
    <property type="entry name" value="Rhodopsin 7-helix transmembrane proteins"/>
    <property type="match status" value="1"/>
</dbReference>
<evidence type="ECO:0000256" key="5">
    <source>
        <dbReference type="ARBA" id="ARBA00022989"/>
    </source>
</evidence>
<dbReference type="SMART" id="SM00387">
    <property type="entry name" value="HATPase_c"/>
    <property type="match status" value="1"/>
</dbReference>
<evidence type="ECO:0000256" key="8">
    <source>
        <dbReference type="SAM" id="Phobius"/>
    </source>
</evidence>
<keyword evidence="5 8" id="KW-1133">Transmembrane helix</keyword>
<dbReference type="VEuPathDB" id="CryptoDB:Cvel_6411"/>
<organism evidence="10">
    <name type="scientific">Chromera velia CCMP2878</name>
    <dbReference type="NCBI Taxonomy" id="1169474"/>
    <lineage>
        <taxon>Eukaryota</taxon>
        <taxon>Sar</taxon>
        <taxon>Alveolata</taxon>
        <taxon>Colpodellida</taxon>
        <taxon>Chromeraceae</taxon>
        <taxon>Chromera</taxon>
    </lineage>
</organism>
<feature type="transmembrane region" description="Helical" evidence="8">
    <location>
        <begin position="226"/>
        <end position="250"/>
    </location>
</feature>